<dbReference type="Pfam" id="PF25545">
    <property type="entry name" value="DUF7924"/>
    <property type="match status" value="1"/>
</dbReference>
<reference evidence="3 4" key="1">
    <citation type="submission" date="2023-11" db="EMBL/GenBank/DDBJ databases">
        <title>An acidophilic fungus is an integral part of prey digestion in a carnivorous sundew plant.</title>
        <authorList>
            <person name="Tsai I.J."/>
        </authorList>
    </citation>
    <scope>NUCLEOTIDE SEQUENCE [LARGE SCALE GENOMIC DNA]</scope>
    <source>
        <strain evidence="3">169a</strain>
    </source>
</reference>
<evidence type="ECO:0000313" key="4">
    <source>
        <dbReference type="Proteomes" id="UP001303373"/>
    </source>
</evidence>
<dbReference type="EMBL" id="CP138580">
    <property type="protein sequence ID" value="WPG97685.1"/>
    <property type="molecule type" value="Genomic_DNA"/>
</dbReference>
<dbReference type="AlphaFoldDB" id="A0AAQ3M0P9"/>
<sequence length="427" mass="47980">MVSHEERNSRKWSFDKSLITSEQQTTKRQKTDYSPEFWILLSTVRLTQKALKGFDRRTTLVRYSLLVAEDLTAARYGSRKSSSRSDSARSSDTGKTKSTTPYSGEFQQKLIDQGIYPTRYRTAQGARPPSPSNVADIRDMLARPRPSLLPSTFSESTFQKFQDSNEQAAWESRVMTSVLPMFAGLKDSQYYAAGDKEFRNLQNFDPGVSVAKPDTYYGARPEQIDRRVRRDLDQHVTPSKTTNLPAAPSYFLEGKSASGRSDVAQRKAMYARAVSARTMLQLHNYGSPALVYDGNAYTMSATYIDGLLKMYTTYPSQPAVSNDRPKYLMHQVSAFAMTHSTDSFRSGATAYRNARDWNQQQRDRVIANANQVATNMSAGSRTTRANIPGVIAEESIECDISENDSTAGDNNNTKRQRRLATKSRLVL</sequence>
<feature type="compositionally biased region" description="Basic and acidic residues" evidence="1">
    <location>
        <begin position="86"/>
        <end position="95"/>
    </location>
</feature>
<protein>
    <recommendedName>
        <fullName evidence="2">DUF7924 domain-containing protein</fullName>
    </recommendedName>
</protein>
<feature type="region of interest" description="Disordered" evidence="1">
    <location>
        <begin position="401"/>
        <end position="427"/>
    </location>
</feature>
<keyword evidence="4" id="KW-1185">Reference proteome</keyword>
<feature type="region of interest" description="Disordered" evidence="1">
    <location>
        <begin position="76"/>
        <end position="104"/>
    </location>
</feature>
<name>A0AAQ3M0P9_9PEZI</name>
<organism evidence="3 4">
    <name type="scientific">Acrodontium crateriforme</name>
    <dbReference type="NCBI Taxonomy" id="150365"/>
    <lineage>
        <taxon>Eukaryota</taxon>
        <taxon>Fungi</taxon>
        <taxon>Dikarya</taxon>
        <taxon>Ascomycota</taxon>
        <taxon>Pezizomycotina</taxon>
        <taxon>Dothideomycetes</taxon>
        <taxon>Dothideomycetidae</taxon>
        <taxon>Mycosphaerellales</taxon>
        <taxon>Teratosphaeriaceae</taxon>
        <taxon>Acrodontium</taxon>
    </lineage>
</organism>
<proteinExistence type="predicted"/>
<dbReference type="Proteomes" id="UP001303373">
    <property type="component" value="Chromosome 1"/>
</dbReference>
<evidence type="ECO:0000256" key="1">
    <source>
        <dbReference type="SAM" id="MobiDB-lite"/>
    </source>
</evidence>
<evidence type="ECO:0000313" key="3">
    <source>
        <dbReference type="EMBL" id="WPG97685.1"/>
    </source>
</evidence>
<accession>A0AAQ3M0P9</accession>
<gene>
    <name evidence="3" type="ORF">R9X50_00046500</name>
</gene>
<feature type="compositionally biased region" description="Polar residues" evidence="1">
    <location>
        <begin position="403"/>
        <end position="413"/>
    </location>
</feature>
<evidence type="ECO:0000259" key="2">
    <source>
        <dbReference type="Pfam" id="PF25545"/>
    </source>
</evidence>
<dbReference type="InterPro" id="IPR057684">
    <property type="entry name" value="DUF7924"/>
</dbReference>
<feature type="domain" description="DUF7924" evidence="2">
    <location>
        <begin position="209"/>
        <end position="362"/>
    </location>
</feature>